<accession>A0A562PHA1</accession>
<dbReference type="Proteomes" id="UP000315112">
    <property type="component" value="Unassembled WGS sequence"/>
</dbReference>
<reference evidence="1 4" key="3">
    <citation type="submission" date="2019-12" db="EMBL/GenBank/DDBJ databases">
        <title>Draft Genome Sequences of Six Type Strains of the Genus Massilia.</title>
        <authorList>
            <person name="Miess H."/>
            <person name="Frediansyah A."/>
            <person name="Goeker M."/>
            <person name="Gross H."/>
        </authorList>
    </citation>
    <scope>NUCLEOTIDE SEQUENCE [LARGE SCALE GENOMIC DNA]</scope>
    <source>
        <strain evidence="1 4">DSM 26639</strain>
    </source>
</reference>
<name>A0A562PHA1_9BURK</name>
<dbReference type="EMBL" id="CP046904">
    <property type="protein sequence ID" value="QGZ42562.1"/>
    <property type="molecule type" value="Genomic_DNA"/>
</dbReference>
<evidence type="ECO:0000313" key="3">
    <source>
        <dbReference type="Proteomes" id="UP000315112"/>
    </source>
</evidence>
<sequence length="332" mass="35530">MKREPTLGDAALVAARSDDAAPPAGATLVLFAQDGQARRPVAFGSRAVVRAQGETAWWFKPGPYAVEVVPFAAAPESGLRLDFVVDAPDPRLARQRFDLFLFSEVAGQADTLALDVLTARIEQALRAALEQGTLELPPCTSLAEWNAFRAGVNELLYTRFGLTVDDCVPVDLADVDYADVLRRRGTAAADIELVVASAPVPPALPAAPPDNAPADDAAALRRLFLELPEASRALRQLDTPAFATRQALLQRLALAALDVGTMPALEWSAPRIARPAEERRQLGAASAAAAHALDELWALLARLKQCGDGGEELDRIVANLEYHLAARRGTRP</sequence>
<protein>
    <submittedName>
        <fullName evidence="2">Uncharacterized protein</fullName>
    </submittedName>
</protein>
<evidence type="ECO:0000313" key="2">
    <source>
        <dbReference type="EMBL" id="TWI43713.1"/>
    </source>
</evidence>
<evidence type="ECO:0000313" key="4">
    <source>
        <dbReference type="Proteomes" id="UP000437862"/>
    </source>
</evidence>
<dbReference type="EMBL" id="VLKW01000011">
    <property type="protein sequence ID" value="TWI43713.1"/>
    <property type="molecule type" value="Genomic_DNA"/>
</dbReference>
<organism evidence="2 3">
    <name type="scientific">Pseudoduganella flava</name>
    <dbReference type="NCBI Taxonomy" id="871742"/>
    <lineage>
        <taxon>Bacteria</taxon>
        <taxon>Pseudomonadati</taxon>
        <taxon>Pseudomonadota</taxon>
        <taxon>Betaproteobacteria</taxon>
        <taxon>Burkholderiales</taxon>
        <taxon>Oxalobacteraceae</taxon>
        <taxon>Telluria group</taxon>
        <taxon>Pseudoduganella</taxon>
    </lineage>
</organism>
<dbReference type="RefSeq" id="WP_145879951.1">
    <property type="nucleotide sequence ID" value="NZ_CP046904.1"/>
</dbReference>
<dbReference type="Proteomes" id="UP000437862">
    <property type="component" value="Chromosome"/>
</dbReference>
<dbReference type="OrthoDB" id="8745838at2"/>
<dbReference type="AlphaFoldDB" id="A0A562PHA1"/>
<evidence type="ECO:0000313" key="1">
    <source>
        <dbReference type="EMBL" id="QGZ42562.1"/>
    </source>
</evidence>
<gene>
    <name evidence="1" type="ORF">GO485_28360</name>
    <name evidence="2" type="ORF">IP92_04766</name>
</gene>
<keyword evidence="4" id="KW-1185">Reference proteome</keyword>
<reference evidence="2" key="2">
    <citation type="submission" date="2019-07" db="EMBL/GenBank/DDBJ databases">
        <authorList>
            <person name="Whitman W."/>
            <person name="Huntemann M."/>
            <person name="Clum A."/>
            <person name="Pillay M."/>
            <person name="Palaniappan K."/>
            <person name="Varghese N."/>
            <person name="Mikhailova N."/>
            <person name="Stamatis D."/>
            <person name="Reddy T."/>
            <person name="Daum C."/>
            <person name="Shapiro N."/>
            <person name="Ivanova N."/>
            <person name="Kyrpides N."/>
            <person name="Woyke T."/>
        </authorList>
    </citation>
    <scope>NUCLEOTIDE SEQUENCE</scope>
    <source>
        <strain evidence="2">CGMCC 1.10685</strain>
    </source>
</reference>
<proteinExistence type="predicted"/>
<reference evidence="2 3" key="1">
    <citation type="journal article" date="2015" name="Stand. Genomic Sci.">
        <title>Genomic Encyclopedia of Bacterial and Archaeal Type Strains, Phase III: the genomes of soil and plant-associated and newly described type strains.</title>
        <authorList>
            <person name="Whitman W.B."/>
            <person name="Woyke T."/>
            <person name="Klenk H.P."/>
            <person name="Zhou Y."/>
            <person name="Lilburn T.G."/>
            <person name="Beck B.J."/>
            <person name="De Vos P."/>
            <person name="Vandamme P."/>
            <person name="Eisen J.A."/>
            <person name="Garrity G."/>
            <person name="Hugenholtz P."/>
            <person name="Kyrpides N.C."/>
        </authorList>
    </citation>
    <scope>NUCLEOTIDE SEQUENCE [LARGE SCALE GENOMIC DNA]</scope>
    <source>
        <strain evidence="2 3">CGMCC 1.10685</strain>
    </source>
</reference>